<sequence length="388" mass="42468">MSHVDPRFGDHLRSLRTARGLSLRALGQLAHRGKSHLHDLETGNKPPTPDTARHLDRVLGADGTLARLVDQPVDHDAEADELMARVRASDVSTETLARIEAGVDDLASAYATSQSADLLQRVRRHLAYVRRLLDGRCTLAERRRLIVAGGWLSLLRATVHIDLLHRSAAGSHLSTAAALADHVGHSEIRAWCLETQAWDLLTRGDYRTAVDLSQQAQRVAPRGSSAQIQATAQEARVWARVGDVRETRHALDRLERLTANLPVPDRAEHHYRYDPTKASAYTATTLAWAGDPAAEQVARAVLRELDPRGDGGDRPRRSASARLDLALALVAAGRPDEAATVAVEAITSGRVVSSNWWRAGEALRRVEQTGTAEASALREAYEVRQPSR</sequence>
<reference evidence="2 3" key="1">
    <citation type="submission" date="2019-02" db="EMBL/GenBank/DDBJ databases">
        <title>Draft genome sequences of novel Actinobacteria.</title>
        <authorList>
            <person name="Sahin N."/>
            <person name="Ay H."/>
            <person name="Saygin H."/>
        </authorList>
    </citation>
    <scope>NUCLEOTIDE SEQUENCE [LARGE SCALE GENOMIC DNA]</scope>
    <source>
        <strain evidence="2 3">JCM 30529</strain>
    </source>
</reference>
<accession>A0ABY2DHF5</accession>
<dbReference type="InterPro" id="IPR001387">
    <property type="entry name" value="Cro/C1-type_HTH"/>
</dbReference>
<evidence type="ECO:0000313" key="2">
    <source>
        <dbReference type="EMBL" id="TDB96710.1"/>
    </source>
</evidence>
<dbReference type="Proteomes" id="UP000295626">
    <property type="component" value="Unassembled WGS sequence"/>
</dbReference>
<dbReference type="PROSITE" id="PS50943">
    <property type="entry name" value="HTH_CROC1"/>
    <property type="match status" value="1"/>
</dbReference>
<dbReference type="Gene3D" id="1.10.260.40">
    <property type="entry name" value="lambda repressor-like DNA-binding domains"/>
    <property type="match status" value="1"/>
</dbReference>
<dbReference type="Pfam" id="PF13560">
    <property type="entry name" value="HTH_31"/>
    <property type="match status" value="1"/>
</dbReference>
<dbReference type="InterPro" id="IPR011990">
    <property type="entry name" value="TPR-like_helical_dom_sf"/>
</dbReference>
<dbReference type="SMART" id="SM00530">
    <property type="entry name" value="HTH_XRE"/>
    <property type="match status" value="1"/>
</dbReference>
<dbReference type="CDD" id="cd00093">
    <property type="entry name" value="HTH_XRE"/>
    <property type="match status" value="1"/>
</dbReference>
<name>A0ABY2DHF5_9ACTN</name>
<protein>
    <submittedName>
        <fullName evidence="2">XRE family transcriptional regulator</fullName>
    </submittedName>
</protein>
<feature type="domain" description="HTH cro/C1-type" evidence="1">
    <location>
        <begin position="12"/>
        <end position="68"/>
    </location>
</feature>
<proteinExistence type="predicted"/>
<dbReference type="SUPFAM" id="SSF47413">
    <property type="entry name" value="lambda repressor-like DNA-binding domains"/>
    <property type="match status" value="1"/>
</dbReference>
<comment type="caution">
    <text evidence="2">The sequence shown here is derived from an EMBL/GenBank/DDBJ whole genome shotgun (WGS) entry which is preliminary data.</text>
</comment>
<dbReference type="InterPro" id="IPR010982">
    <property type="entry name" value="Lambda_DNA-bd_dom_sf"/>
</dbReference>
<dbReference type="EMBL" id="SMKE01000258">
    <property type="protein sequence ID" value="TDB96710.1"/>
    <property type="molecule type" value="Genomic_DNA"/>
</dbReference>
<evidence type="ECO:0000259" key="1">
    <source>
        <dbReference type="PROSITE" id="PS50943"/>
    </source>
</evidence>
<keyword evidence="3" id="KW-1185">Reference proteome</keyword>
<dbReference type="Gene3D" id="1.25.40.10">
    <property type="entry name" value="Tetratricopeptide repeat domain"/>
    <property type="match status" value="1"/>
</dbReference>
<gene>
    <name evidence="2" type="ORF">E1091_09070</name>
</gene>
<evidence type="ECO:0000313" key="3">
    <source>
        <dbReference type="Proteomes" id="UP000295626"/>
    </source>
</evidence>
<organism evidence="2 3">
    <name type="scientific">Micromonospora fluostatini</name>
    <dbReference type="NCBI Taxonomy" id="1629071"/>
    <lineage>
        <taxon>Bacteria</taxon>
        <taxon>Bacillati</taxon>
        <taxon>Actinomycetota</taxon>
        <taxon>Actinomycetes</taxon>
        <taxon>Micromonosporales</taxon>
        <taxon>Micromonosporaceae</taxon>
        <taxon>Micromonospora</taxon>
    </lineage>
</organism>